<name>A0A9J6C603_POLVA</name>
<dbReference type="Proteomes" id="UP001107558">
    <property type="component" value="Chromosome 2"/>
</dbReference>
<comment type="caution">
    <text evidence="2">The sequence shown here is derived from an EMBL/GenBank/DDBJ whole genome shotgun (WGS) entry which is preliminary data.</text>
</comment>
<evidence type="ECO:0000313" key="2">
    <source>
        <dbReference type="EMBL" id="KAG5677259.1"/>
    </source>
</evidence>
<dbReference type="AlphaFoldDB" id="A0A9J6C603"/>
<evidence type="ECO:0000256" key="1">
    <source>
        <dbReference type="SAM" id="SignalP"/>
    </source>
</evidence>
<proteinExistence type="predicted"/>
<organism evidence="2 3">
    <name type="scientific">Polypedilum vanderplanki</name>
    <name type="common">Sleeping chironomid midge</name>
    <dbReference type="NCBI Taxonomy" id="319348"/>
    <lineage>
        <taxon>Eukaryota</taxon>
        <taxon>Metazoa</taxon>
        <taxon>Ecdysozoa</taxon>
        <taxon>Arthropoda</taxon>
        <taxon>Hexapoda</taxon>
        <taxon>Insecta</taxon>
        <taxon>Pterygota</taxon>
        <taxon>Neoptera</taxon>
        <taxon>Endopterygota</taxon>
        <taxon>Diptera</taxon>
        <taxon>Nematocera</taxon>
        <taxon>Chironomoidea</taxon>
        <taxon>Chironomidae</taxon>
        <taxon>Chironominae</taxon>
        <taxon>Polypedilum</taxon>
        <taxon>Polypedilum</taxon>
    </lineage>
</organism>
<keyword evidence="3" id="KW-1185">Reference proteome</keyword>
<protein>
    <submittedName>
        <fullName evidence="2">Uncharacterized protein</fullName>
    </submittedName>
</protein>
<keyword evidence="1" id="KW-0732">Signal</keyword>
<evidence type="ECO:0000313" key="3">
    <source>
        <dbReference type="Proteomes" id="UP001107558"/>
    </source>
</evidence>
<accession>A0A9J6C603</accession>
<dbReference type="OrthoDB" id="7791378at2759"/>
<gene>
    <name evidence="2" type="ORF">PVAND_007030</name>
</gene>
<sequence length="232" mass="25106">MSQLTVNSVLLVLLHLIITALANVKITPIAVNSKSNENMKSDLKVEEARFRDPVMPEYYDRNRQGFVTSPYDDNYGGSAFDRYGYSNYYNRINSGSYGGYGSKYGYDNKFGGIYSGSSLENKFNQLTGYGNKFGYGSAGPVYGPYGNPSPISGGSFSGLLPPELEAKGSILLPLAGAALLGIAAYALVSNPGIATAGLAGPAIGKRRKRSLFDEKVEQHLAYRAHKKQTQKQ</sequence>
<reference evidence="2" key="1">
    <citation type="submission" date="2021-03" db="EMBL/GenBank/DDBJ databases">
        <title>Chromosome level genome of the anhydrobiotic midge Polypedilum vanderplanki.</title>
        <authorList>
            <person name="Yoshida Y."/>
            <person name="Kikawada T."/>
            <person name="Gusev O."/>
        </authorList>
    </citation>
    <scope>NUCLEOTIDE SEQUENCE</scope>
    <source>
        <strain evidence="2">NIAS01</strain>
        <tissue evidence="2">Whole body or cell culture</tissue>
    </source>
</reference>
<dbReference type="EMBL" id="JADBJN010000002">
    <property type="protein sequence ID" value="KAG5677259.1"/>
    <property type="molecule type" value="Genomic_DNA"/>
</dbReference>
<feature type="chain" id="PRO_5039950229" evidence="1">
    <location>
        <begin position="23"/>
        <end position="232"/>
    </location>
</feature>
<feature type="signal peptide" evidence="1">
    <location>
        <begin position="1"/>
        <end position="22"/>
    </location>
</feature>